<organism evidence="1 3">
    <name type="scientific">Rotaria magnacalcarata</name>
    <dbReference type="NCBI Taxonomy" id="392030"/>
    <lineage>
        <taxon>Eukaryota</taxon>
        <taxon>Metazoa</taxon>
        <taxon>Spiralia</taxon>
        <taxon>Gnathifera</taxon>
        <taxon>Rotifera</taxon>
        <taxon>Eurotatoria</taxon>
        <taxon>Bdelloidea</taxon>
        <taxon>Philodinida</taxon>
        <taxon>Philodinidae</taxon>
        <taxon>Rotaria</taxon>
    </lineage>
</organism>
<evidence type="ECO:0000313" key="3">
    <source>
        <dbReference type="Proteomes" id="UP000681967"/>
    </source>
</evidence>
<evidence type="ECO:0000313" key="1">
    <source>
        <dbReference type="EMBL" id="CAF4663688.1"/>
    </source>
</evidence>
<sequence>RLIGVEQLDCESAFFWQHLVEYLSRNNEYTEKLDAILPELVDLVDVIYDLIRSYHDDSST</sequence>
<accession>A0A8S3AA06</accession>
<gene>
    <name evidence="1" type="ORF">BYL167_LOCUS42691</name>
    <name evidence="2" type="ORF">GIL414_LOCUS49634</name>
</gene>
<dbReference type="AlphaFoldDB" id="A0A8S3AA06"/>
<feature type="non-terminal residue" evidence="1">
    <location>
        <position position="1"/>
    </location>
</feature>
<feature type="non-terminal residue" evidence="1">
    <location>
        <position position="60"/>
    </location>
</feature>
<reference evidence="1" key="1">
    <citation type="submission" date="2021-02" db="EMBL/GenBank/DDBJ databases">
        <authorList>
            <person name="Nowell W R."/>
        </authorList>
    </citation>
    <scope>NUCLEOTIDE SEQUENCE</scope>
</reference>
<dbReference type="EMBL" id="CAJOBJ010163608">
    <property type="protein sequence ID" value="CAF4855925.1"/>
    <property type="molecule type" value="Genomic_DNA"/>
</dbReference>
<dbReference type="Proteomes" id="UP000681967">
    <property type="component" value="Unassembled WGS sequence"/>
</dbReference>
<comment type="caution">
    <text evidence="1">The sequence shown here is derived from an EMBL/GenBank/DDBJ whole genome shotgun (WGS) entry which is preliminary data.</text>
</comment>
<evidence type="ECO:0000313" key="2">
    <source>
        <dbReference type="EMBL" id="CAF4855925.1"/>
    </source>
</evidence>
<proteinExistence type="predicted"/>
<name>A0A8S3AA06_9BILA</name>
<dbReference type="EMBL" id="CAJOBH010111504">
    <property type="protein sequence ID" value="CAF4663688.1"/>
    <property type="molecule type" value="Genomic_DNA"/>
</dbReference>
<dbReference type="Proteomes" id="UP000681720">
    <property type="component" value="Unassembled WGS sequence"/>
</dbReference>
<protein>
    <submittedName>
        <fullName evidence="1">Uncharacterized protein</fullName>
    </submittedName>
</protein>